<reference evidence="2" key="1">
    <citation type="journal article" date="2014" name="Int. J. Syst. Evol. Microbiol.">
        <title>Complete genome sequence of Corynebacterium casei LMG S-19264T (=DSM 44701T), isolated from a smear-ripened cheese.</title>
        <authorList>
            <consortium name="US DOE Joint Genome Institute (JGI-PGF)"/>
            <person name="Walter F."/>
            <person name="Albersmeier A."/>
            <person name="Kalinowski J."/>
            <person name="Ruckert C."/>
        </authorList>
    </citation>
    <scope>NUCLEOTIDE SEQUENCE</scope>
    <source>
        <strain evidence="2">CGMCC 1.14984</strain>
    </source>
</reference>
<gene>
    <name evidence="2" type="ORF">GCM10011355_32280</name>
</gene>
<evidence type="ECO:0000256" key="1">
    <source>
        <dbReference type="SAM" id="MobiDB-lite"/>
    </source>
</evidence>
<dbReference type="EMBL" id="BMGZ01000004">
    <property type="protein sequence ID" value="GGI01498.1"/>
    <property type="molecule type" value="Genomic_DNA"/>
</dbReference>
<evidence type="ECO:0000313" key="3">
    <source>
        <dbReference type="Proteomes" id="UP000621856"/>
    </source>
</evidence>
<dbReference type="AlphaFoldDB" id="A0A8J3A672"/>
<proteinExistence type="predicted"/>
<evidence type="ECO:0008006" key="4">
    <source>
        <dbReference type="Google" id="ProtNLM"/>
    </source>
</evidence>
<evidence type="ECO:0000313" key="2">
    <source>
        <dbReference type="EMBL" id="GGI01498.1"/>
    </source>
</evidence>
<dbReference type="InterPro" id="IPR021791">
    <property type="entry name" value="Phage_TAC_11"/>
</dbReference>
<dbReference type="Pfam" id="PF11836">
    <property type="entry name" value="Phage_TAC_11"/>
    <property type="match status" value="1"/>
</dbReference>
<sequence>MANGMNRFRGDVALEIDGETHTLRLTLGALAQIETALGTDDLAGLTARLANPSARDLLVILSALLGGGGHDVAVDTLKSKSFDLKAAMAAVARAFALALGADDGERPGKPLSQNTGAAGAGPGSA</sequence>
<accession>A0A8J3A672</accession>
<protein>
    <recommendedName>
        <fullName evidence="4">Phage tail tube protein, GTA-gp10</fullName>
    </recommendedName>
</protein>
<comment type="caution">
    <text evidence="2">The sequence shown here is derived from an EMBL/GenBank/DDBJ whole genome shotgun (WGS) entry which is preliminary data.</text>
</comment>
<organism evidence="2 3">
    <name type="scientific">Aquisalinus luteolus</name>
    <dbReference type="NCBI Taxonomy" id="1566827"/>
    <lineage>
        <taxon>Bacteria</taxon>
        <taxon>Pseudomonadati</taxon>
        <taxon>Pseudomonadota</taxon>
        <taxon>Alphaproteobacteria</taxon>
        <taxon>Parvularculales</taxon>
        <taxon>Parvularculaceae</taxon>
        <taxon>Aquisalinus</taxon>
    </lineage>
</organism>
<name>A0A8J3A672_9PROT</name>
<dbReference type="Proteomes" id="UP000621856">
    <property type="component" value="Unassembled WGS sequence"/>
</dbReference>
<reference evidence="2" key="2">
    <citation type="submission" date="2020-09" db="EMBL/GenBank/DDBJ databases">
        <authorList>
            <person name="Sun Q."/>
            <person name="Zhou Y."/>
        </authorList>
    </citation>
    <scope>NUCLEOTIDE SEQUENCE</scope>
    <source>
        <strain evidence="2">CGMCC 1.14984</strain>
    </source>
</reference>
<feature type="region of interest" description="Disordered" evidence="1">
    <location>
        <begin position="103"/>
        <end position="125"/>
    </location>
</feature>